<comment type="caution">
    <text evidence="1">The sequence shown here is derived from an EMBL/GenBank/DDBJ whole genome shotgun (WGS) entry which is preliminary data.</text>
</comment>
<proteinExistence type="predicted"/>
<name>A0A354YUE9_9FIRM</name>
<dbReference type="EMBL" id="DNZF01000054">
    <property type="protein sequence ID" value="HBK52809.1"/>
    <property type="molecule type" value="Genomic_DNA"/>
</dbReference>
<protein>
    <submittedName>
        <fullName evidence="1">RNA-binding protein</fullName>
    </submittedName>
</protein>
<organism evidence="1 2">
    <name type="scientific">Syntrophomonas wolfei</name>
    <dbReference type="NCBI Taxonomy" id="863"/>
    <lineage>
        <taxon>Bacteria</taxon>
        <taxon>Bacillati</taxon>
        <taxon>Bacillota</taxon>
        <taxon>Clostridia</taxon>
        <taxon>Eubacteriales</taxon>
        <taxon>Syntrophomonadaceae</taxon>
        <taxon>Syntrophomonas</taxon>
    </lineage>
</organism>
<dbReference type="Proteomes" id="UP000263273">
    <property type="component" value="Unassembled WGS sequence"/>
</dbReference>
<dbReference type="STRING" id="378794.GCA_001570625_00615"/>
<dbReference type="AlphaFoldDB" id="A0A354YUE9"/>
<dbReference type="RefSeq" id="WP_082735986.1">
    <property type="nucleotide sequence ID" value="NZ_DCDX01000048.1"/>
</dbReference>
<dbReference type="InterPro" id="IPR008991">
    <property type="entry name" value="Translation_prot_SH3-like_sf"/>
</dbReference>
<reference evidence="1 2" key="1">
    <citation type="journal article" date="2018" name="Nat. Biotechnol.">
        <title>A standardized bacterial taxonomy based on genome phylogeny substantially revises the tree of life.</title>
        <authorList>
            <person name="Parks D.H."/>
            <person name="Chuvochina M."/>
            <person name="Waite D.W."/>
            <person name="Rinke C."/>
            <person name="Skarshewski A."/>
            <person name="Chaumeil P.A."/>
            <person name="Hugenholtz P."/>
        </authorList>
    </citation>
    <scope>NUCLEOTIDE SEQUENCE [LARGE SCALE GENOMIC DNA]</scope>
    <source>
        <strain evidence="1">UBA10948</strain>
    </source>
</reference>
<evidence type="ECO:0000313" key="1">
    <source>
        <dbReference type="EMBL" id="HBK52809.1"/>
    </source>
</evidence>
<evidence type="ECO:0000313" key="2">
    <source>
        <dbReference type="Proteomes" id="UP000263273"/>
    </source>
</evidence>
<dbReference type="SUPFAM" id="SSF50104">
    <property type="entry name" value="Translation proteins SH3-like domain"/>
    <property type="match status" value="1"/>
</dbReference>
<gene>
    <name evidence="1" type="ORF">DDZ44_02580</name>
</gene>
<accession>A0A354YUE9</accession>
<sequence>MFVVVKLVNERFVLVADGEQRKIENPKLKNIKHLQWTRIKAEEVESYLARGEVPENHIIRKNLKRIQDRGEGGLVDG</sequence>